<accession>A0A178KJI8</accession>
<evidence type="ECO:0000256" key="9">
    <source>
        <dbReference type="ARBA" id="ARBA00049893"/>
    </source>
</evidence>
<comment type="catalytic activity">
    <reaction evidence="9">
        <text>S-methyl-5'-thioadenosine + phosphate = 5-(methylsulfanyl)-alpha-D-ribose 1-phosphate + adenine</text>
        <dbReference type="Rhea" id="RHEA:11852"/>
        <dbReference type="ChEBI" id="CHEBI:16708"/>
        <dbReference type="ChEBI" id="CHEBI:17509"/>
        <dbReference type="ChEBI" id="CHEBI:43474"/>
        <dbReference type="ChEBI" id="CHEBI:58533"/>
        <dbReference type="EC" id="2.4.2.28"/>
    </reaction>
    <physiologicalReaction direction="left-to-right" evidence="9">
        <dbReference type="Rhea" id="RHEA:11853"/>
    </physiologicalReaction>
</comment>
<dbReference type="InterPro" id="IPR003730">
    <property type="entry name" value="Cu_polyphenol_OxRdtase"/>
</dbReference>
<evidence type="ECO:0000256" key="6">
    <source>
        <dbReference type="ARBA" id="ARBA00022833"/>
    </source>
</evidence>
<keyword evidence="6" id="KW-0862">Zinc</keyword>
<dbReference type="AlphaFoldDB" id="A0A178KJI8"/>
<comment type="catalytic activity">
    <reaction evidence="1">
        <text>inosine + phosphate = alpha-D-ribose 1-phosphate + hypoxanthine</text>
        <dbReference type="Rhea" id="RHEA:27646"/>
        <dbReference type="ChEBI" id="CHEBI:17368"/>
        <dbReference type="ChEBI" id="CHEBI:17596"/>
        <dbReference type="ChEBI" id="CHEBI:43474"/>
        <dbReference type="ChEBI" id="CHEBI:57720"/>
        <dbReference type="EC" id="2.4.2.1"/>
    </reaction>
    <physiologicalReaction direction="left-to-right" evidence="1">
        <dbReference type="Rhea" id="RHEA:27647"/>
    </physiologicalReaction>
</comment>
<organism evidence="11 12">
    <name type="scientific">Photobacterium jeanii</name>
    <dbReference type="NCBI Taxonomy" id="858640"/>
    <lineage>
        <taxon>Bacteria</taxon>
        <taxon>Pseudomonadati</taxon>
        <taxon>Pseudomonadota</taxon>
        <taxon>Gammaproteobacteria</taxon>
        <taxon>Vibrionales</taxon>
        <taxon>Vibrionaceae</taxon>
        <taxon>Photobacterium</taxon>
    </lineage>
</organism>
<dbReference type="EMBL" id="LVHF01000013">
    <property type="protein sequence ID" value="OAN17508.1"/>
    <property type="molecule type" value="Genomic_DNA"/>
</dbReference>
<dbReference type="InterPro" id="IPR011324">
    <property type="entry name" value="Cytotoxic_necrot_fac-like_cat"/>
</dbReference>
<dbReference type="Proteomes" id="UP000078503">
    <property type="component" value="Unassembled WGS sequence"/>
</dbReference>
<name>A0A178KJI8_9GAMM</name>
<dbReference type="Pfam" id="PF02578">
    <property type="entry name" value="Cu-oxidase_4"/>
    <property type="match status" value="1"/>
</dbReference>
<dbReference type="STRING" id="858640.A3K86_08050"/>
<protein>
    <recommendedName>
        <fullName evidence="10">Purine nucleoside phosphorylase</fullName>
    </recommendedName>
</protein>
<evidence type="ECO:0000313" key="12">
    <source>
        <dbReference type="Proteomes" id="UP000078503"/>
    </source>
</evidence>
<sequence>MTPIIPDWPAPANVKAISTTRLGGQSLSPYRGFNLGLHVGDEAERVQGHRDQLQQMLSLPVAPAWLNQTHSTTVLNLRAPLQTVPDADGSYTQVRGLACSVMTADCLPVLLCDKAGTQVAAVHAGWRGLVDGIVEQAIAQFNVPPEDILAWLGPAIGPSEFEVGGEVRQQFMMVLPQAESAFVPRGEKWLADIYELARQRLRHSGISDIFGGQHCTVTEGDTFFSYRRDGVTGRQASLIWLE</sequence>
<dbReference type="SUPFAM" id="SSF64438">
    <property type="entry name" value="CNF1/YfiH-like putative cysteine hydrolases"/>
    <property type="match status" value="1"/>
</dbReference>
<comment type="catalytic activity">
    <reaction evidence="7">
        <text>adenosine + H2O + H(+) = inosine + NH4(+)</text>
        <dbReference type="Rhea" id="RHEA:24408"/>
        <dbReference type="ChEBI" id="CHEBI:15377"/>
        <dbReference type="ChEBI" id="CHEBI:15378"/>
        <dbReference type="ChEBI" id="CHEBI:16335"/>
        <dbReference type="ChEBI" id="CHEBI:17596"/>
        <dbReference type="ChEBI" id="CHEBI:28938"/>
        <dbReference type="EC" id="3.5.4.4"/>
    </reaction>
    <physiologicalReaction direction="left-to-right" evidence="7">
        <dbReference type="Rhea" id="RHEA:24409"/>
    </physiologicalReaction>
</comment>
<dbReference type="PANTHER" id="PTHR30616:SF2">
    <property type="entry name" value="PURINE NUCLEOSIDE PHOSPHORYLASE LACC1"/>
    <property type="match status" value="1"/>
</dbReference>
<evidence type="ECO:0000313" key="11">
    <source>
        <dbReference type="EMBL" id="OAN17508.1"/>
    </source>
</evidence>
<dbReference type="PANTHER" id="PTHR30616">
    <property type="entry name" value="UNCHARACTERIZED PROTEIN YFIH"/>
    <property type="match status" value="1"/>
</dbReference>
<dbReference type="InterPro" id="IPR038371">
    <property type="entry name" value="Cu_polyphenol_OxRdtase_sf"/>
</dbReference>
<evidence type="ECO:0000256" key="5">
    <source>
        <dbReference type="ARBA" id="ARBA00022801"/>
    </source>
</evidence>
<evidence type="ECO:0000256" key="1">
    <source>
        <dbReference type="ARBA" id="ARBA00000553"/>
    </source>
</evidence>
<keyword evidence="4" id="KW-0479">Metal-binding</keyword>
<comment type="similarity">
    <text evidence="2 10">Belongs to the purine nucleoside phosphorylase YfiH/LACC1 family.</text>
</comment>
<dbReference type="GO" id="GO:0017061">
    <property type="term" value="F:S-methyl-5-thioadenosine phosphorylase activity"/>
    <property type="evidence" value="ECO:0007669"/>
    <property type="project" value="UniProtKB-EC"/>
</dbReference>
<dbReference type="CDD" id="cd16833">
    <property type="entry name" value="YfiH"/>
    <property type="match status" value="1"/>
</dbReference>
<evidence type="ECO:0000256" key="3">
    <source>
        <dbReference type="ARBA" id="ARBA00022679"/>
    </source>
</evidence>
<evidence type="ECO:0000256" key="8">
    <source>
        <dbReference type="ARBA" id="ARBA00048968"/>
    </source>
</evidence>
<dbReference type="GO" id="GO:0016787">
    <property type="term" value="F:hydrolase activity"/>
    <property type="evidence" value="ECO:0007669"/>
    <property type="project" value="UniProtKB-KW"/>
</dbReference>
<proteinExistence type="inferred from homology"/>
<dbReference type="NCBIfam" id="TIGR00726">
    <property type="entry name" value="peptidoglycan editing factor PgeF"/>
    <property type="match status" value="1"/>
</dbReference>
<evidence type="ECO:0000256" key="7">
    <source>
        <dbReference type="ARBA" id="ARBA00047989"/>
    </source>
</evidence>
<evidence type="ECO:0000256" key="2">
    <source>
        <dbReference type="ARBA" id="ARBA00007353"/>
    </source>
</evidence>
<comment type="catalytic activity">
    <reaction evidence="8">
        <text>adenosine + phosphate = alpha-D-ribose 1-phosphate + adenine</text>
        <dbReference type="Rhea" id="RHEA:27642"/>
        <dbReference type="ChEBI" id="CHEBI:16335"/>
        <dbReference type="ChEBI" id="CHEBI:16708"/>
        <dbReference type="ChEBI" id="CHEBI:43474"/>
        <dbReference type="ChEBI" id="CHEBI:57720"/>
        <dbReference type="EC" id="2.4.2.1"/>
    </reaction>
    <physiologicalReaction direction="left-to-right" evidence="8">
        <dbReference type="Rhea" id="RHEA:27643"/>
    </physiologicalReaction>
</comment>
<dbReference type="GO" id="GO:0005507">
    <property type="term" value="F:copper ion binding"/>
    <property type="evidence" value="ECO:0007669"/>
    <property type="project" value="TreeGrafter"/>
</dbReference>
<dbReference type="RefSeq" id="WP_068330363.1">
    <property type="nucleotide sequence ID" value="NZ_LVHF01000013.1"/>
</dbReference>
<comment type="caution">
    <text evidence="11">The sequence shown here is derived from an EMBL/GenBank/DDBJ whole genome shotgun (WGS) entry which is preliminary data.</text>
</comment>
<dbReference type="OrthoDB" id="4279at2"/>
<keyword evidence="12" id="KW-1185">Reference proteome</keyword>
<evidence type="ECO:0000256" key="4">
    <source>
        <dbReference type="ARBA" id="ARBA00022723"/>
    </source>
</evidence>
<gene>
    <name evidence="11" type="ORF">A3K86_08050</name>
</gene>
<keyword evidence="3" id="KW-0808">Transferase</keyword>
<dbReference type="Gene3D" id="3.60.140.10">
    <property type="entry name" value="CNF1/YfiH-like putative cysteine hydrolases"/>
    <property type="match status" value="1"/>
</dbReference>
<reference evidence="11 12" key="1">
    <citation type="submission" date="2016-03" db="EMBL/GenBank/DDBJ databases">
        <title>Photobacterium proteolyticum sp. nov. a protease producing bacterium isolated from ocean sediments of Laizhou Bay.</title>
        <authorList>
            <person name="Li Y."/>
        </authorList>
    </citation>
    <scope>NUCLEOTIDE SEQUENCE [LARGE SCALE GENOMIC DNA]</scope>
    <source>
        <strain evidence="11 12">R-40508</strain>
    </source>
</reference>
<keyword evidence="5" id="KW-0378">Hydrolase</keyword>
<evidence type="ECO:0000256" key="10">
    <source>
        <dbReference type="RuleBase" id="RU361274"/>
    </source>
</evidence>